<dbReference type="EMBL" id="JBHMAR010000001">
    <property type="protein sequence ID" value="MFB9733645.1"/>
    <property type="molecule type" value="Genomic_DNA"/>
</dbReference>
<sequence>MSPLLTGDDAPSQNEVSRRIAALYDRAETDTGTFNATRAQNRRPDGGARERSAAPLSSVTRQWFDVARSKLGPTVPAVLPADRAPARPDTPSRSMPGKSTTSAPALPSGSRSASRELPAASGSAARALPPASGTPQKALSAAGTSALPESRPSADRAGGGRSEQGVSPAVAKQRTQAKLAACRTLLASATASAGATGTGMAAGAATALSGTSTATSAGLQSDGAGFRADAATVPAAGGTGLATADTAVLPTGLDGLPGSASTDFPGLSSRSLSPTGPSAERAVGIASYLTADPADRTGRFPSATDTGQFPSATDSGRFPSVTDSGQFSTAGITDTGQFSTAGITDSGQFSTAGITDSGQFSTAGITGTGQFPVVTGTGQLGTDATGGTGQFDTGRFATGQFFTGQFTGGQIAMNTGQFSTGEFSTATGQSPAVTGQFAATVGQAASTGQTASTGTGQFALPETLPSAEATVDGKAAPAVAFARAQTGKPCVVGATGPGSYDGPSLVRAAWRAAGVVLPRTAQDQALAGSPVSPAAARPGDLVFFHDAADHVGLCTGAGTVVHAPGPGAYIREESLAEAGPVDGVVRPS</sequence>
<reference evidence="7 8" key="1">
    <citation type="submission" date="2024-09" db="EMBL/GenBank/DDBJ databases">
        <authorList>
            <person name="Sun Q."/>
            <person name="Mori K."/>
        </authorList>
    </citation>
    <scope>NUCLEOTIDE SEQUENCE [LARGE SCALE GENOMIC DNA]</scope>
    <source>
        <strain evidence="7 8">JCM 10918</strain>
    </source>
</reference>
<feature type="compositionally biased region" description="Basic and acidic residues" evidence="5">
    <location>
        <begin position="42"/>
        <end position="52"/>
    </location>
</feature>
<dbReference type="PANTHER" id="PTHR47359:SF3">
    <property type="entry name" value="NLP_P60 DOMAIN-CONTAINING PROTEIN-RELATED"/>
    <property type="match status" value="1"/>
</dbReference>
<dbReference type="InterPro" id="IPR000064">
    <property type="entry name" value="NLP_P60_dom"/>
</dbReference>
<evidence type="ECO:0000256" key="3">
    <source>
        <dbReference type="ARBA" id="ARBA00022801"/>
    </source>
</evidence>
<comment type="caution">
    <text evidence="7">The sequence shown here is derived from an EMBL/GenBank/DDBJ whole genome shotgun (WGS) entry which is preliminary data.</text>
</comment>
<feature type="region of interest" description="Disordered" evidence="5">
    <location>
        <begin position="294"/>
        <end position="339"/>
    </location>
</feature>
<comment type="similarity">
    <text evidence="1">Belongs to the peptidase C40 family.</text>
</comment>
<evidence type="ECO:0000256" key="1">
    <source>
        <dbReference type="ARBA" id="ARBA00007074"/>
    </source>
</evidence>
<feature type="region of interest" description="Disordered" evidence="5">
    <location>
        <begin position="259"/>
        <end position="279"/>
    </location>
</feature>
<dbReference type="RefSeq" id="WP_385857716.1">
    <property type="nucleotide sequence ID" value="NZ_JBHMAR010000001.1"/>
</dbReference>
<proteinExistence type="inferred from homology"/>
<feature type="compositionally biased region" description="Polar residues" evidence="5">
    <location>
        <begin position="91"/>
        <end position="103"/>
    </location>
</feature>
<organism evidence="7 8">
    <name type="scientific">Streptomyces thermocoprophilus</name>
    <dbReference type="NCBI Taxonomy" id="78356"/>
    <lineage>
        <taxon>Bacteria</taxon>
        <taxon>Bacillati</taxon>
        <taxon>Actinomycetota</taxon>
        <taxon>Actinomycetes</taxon>
        <taxon>Kitasatosporales</taxon>
        <taxon>Streptomycetaceae</taxon>
        <taxon>Streptomyces</taxon>
    </lineage>
</organism>
<dbReference type="Gene3D" id="3.90.1720.10">
    <property type="entry name" value="endopeptidase domain like (from Nostoc punctiforme)"/>
    <property type="match status" value="1"/>
</dbReference>
<dbReference type="Proteomes" id="UP001589703">
    <property type="component" value="Unassembled WGS sequence"/>
</dbReference>
<evidence type="ECO:0000313" key="8">
    <source>
        <dbReference type="Proteomes" id="UP001589703"/>
    </source>
</evidence>
<evidence type="ECO:0000259" key="6">
    <source>
        <dbReference type="PROSITE" id="PS51935"/>
    </source>
</evidence>
<evidence type="ECO:0000313" key="7">
    <source>
        <dbReference type="EMBL" id="MFB9733645.1"/>
    </source>
</evidence>
<name>A0ABV5V7B1_9ACTN</name>
<feature type="compositionally biased region" description="Polar residues" evidence="5">
    <location>
        <begin position="303"/>
        <end position="314"/>
    </location>
</feature>
<accession>A0ABV5V7B1</accession>
<feature type="compositionally biased region" description="Low complexity" evidence="5">
    <location>
        <begin position="75"/>
        <end position="89"/>
    </location>
</feature>
<feature type="region of interest" description="Disordered" evidence="5">
    <location>
        <begin position="26"/>
        <end position="171"/>
    </location>
</feature>
<keyword evidence="8" id="KW-1185">Reference proteome</keyword>
<evidence type="ECO:0000256" key="2">
    <source>
        <dbReference type="ARBA" id="ARBA00022670"/>
    </source>
</evidence>
<dbReference type="PANTHER" id="PTHR47359">
    <property type="entry name" value="PEPTIDOGLYCAN DL-ENDOPEPTIDASE CWLO"/>
    <property type="match status" value="1"/>
</dbReference>
<gene>
    <name evidence="7" type="ORF">ACFFRO_00530</name>
</gene>
<protein>
    <submittedName>
        <fullName evidence="7">NlpC/P60 family protein</fullName>
    </submittedName>
</protein>
<keyword evidence="4" id="KW-0788">Thiol protease</keyword>
<dbReference type="InterPro" id="IPR051794">
    <property type="entry name" value="PG_Endopeptidase_C40"/>
</dbReference>
<evidence type="ECO:0000256" key="4">
    <source>
        <dbReference type="ARBA" id="ARBA00022807"/>
    </source>
</evidence>
<feature type="domain" description="NlpC/P60" evidence="6">
    <location>
        <begin position="472"/>
        <end position="588"/>
    </location>
</feature>
<keyword evidence="2" id="KW-0645">Protease</keyword>
<feature type="compositionally biased region" description="Polar residues" evidence="5">
    <location>
        <begin position="30"/>
        <end position="39"/>
    </location>
</feature>
<keyword evidence="3" id="KW-0378">Hydrolase</keyword>
<dbReference type="Pfam" id="PF00877">
    <property type="entry name" value="NLPC_P60"/>
    <property type="match status" value="1"/>
</dbReference>
<dbReference type="SUPFAM" id="SSF54001">
    <property type="entry name" value="Cysteine proteinases"/>
    <property type="match status" value="1"/>
</dbReference>
<evidence type="ECO:0000256" key="5">
    <source>
        <dbReference type="SAM" id="MobiDB-lite"/>
    </source>
</evidence>
<dbReference type="PROSITE" id="PS51935">
    <property type="entry name" value="NLPC_P60"/>
    <property type="match status" value="1"/>
</dbReference>
<feature type="compositionally biased region" description="Polar residues" evidence="5">
    <location>
        <begin position="321"/>
        <end position="339"/>
    </location>
</feature>
<dbReference type="InterPro" id="IPR038765">
    <property type="entry name" value="Papain-like_cys_pep_sf"/>
</dbReference>